<keyword evidence="2" id="KW-1185">Reference proteome</keyword>
<keyword evidence="1" id="KW-0547">Nucleotide-binding</keyword>
<dbReference type="EMBL" id="QQXK01000009">
    <property type="protein sequence ID" value="RII42653.1"/>
    <property type="molecule type" value="Genomic_DNA"/>
</dbReference>
<dbReference type="InterPro" id="IPR036890">
    <property type="entry name" value="HATPase_C_sf"/>
</dbReference>
<accession>A0A399JAQ5</accession>
<dbReference type="SUPFAM" id="SSF55874">
    <property type="entry name" value="ATPase domain of HSP90 chaperone/DNA topoisomerase II/histidine kinase"/>
    <property type="match status" value="1"/>
</dbReference>
<comment type="caution">
    <text evidence="1">The sequence shown here is derived from an EMBL/GenBank/DDBJ whole genome shotgun (WGS) entry which is preliminary data.</text>
</comment>
<gene>
    <name evidence="1" type="ORF">DWB68_05770</name>
</gene>
<dbReference type="Proteomes" id="UP000265419">
    <property type="component" value="Unassembled WGS sequence"/>
</dbReference>
<protein>
    <submittedName>
        <fullName evidence="1">ATP-binding protein</fullName>
    </submittedName>
</protein>
<evidence type="ECO:0000313" key="2">
    <source>
        <dbReference type="Proteomes" id="UP000265419"/>
    </source>
</evidence>
<evidence type="ECO:0000313" key="1">
    <source>
        <dbReference type="EMBL" id="RII42653.1"/>
    </source>
</evidence>
<dbReference type="GO" id="GO:0005524">
    <property type="term" value="F:ATP binding"/>
    <property type="evidence" value="ECO:0007669"/>
    <property type="project" value="UniProtKB-KW"/>
</dbReference>
<organism evidence="1 2">
    <name type="scientific">Galactobacter valiniphilus</name>
    <dbReference type="NCBI Taxonomy" id="2676122"/>
    <lineage>
        <taxon>Bacteria</taxon>
        <taxon>Bacillati</taxon>
        <taxon>Actinomycetota</taxon>
        <taxon>Actinomycetes</taxon>
        <taxon>Micrococcales</taxon>
        <taxon>Micrococcaceae</taxon>
        <taxon>Galactobacter</taxon>
    </lineage>
</organism>
<dbReference type="AlphaFoldDB" id="A0A399JAQ5"/>
<sequence length="205" mass="22697">MSEKRSEWVTQTHVWASDVDPAHLEQARREPPSLVHSVLEILAYANDEAESQGRRGRAVVSLGPGDVRVDDDGRGTDTRFDEAGRAVRKPVMATRDVRFFGVSDAPLLPDGEPRRGMSSVAANVQRLWHENHRENGAWRQEYRWGVPVDELVEVPFRGSTGTCVELGVGEPGASEPAALSEREVERLALGFGWLEVTVWREGSAS</sequence>
<proteinExistence type="predicted"/>
<dbReference type="Gene3D" id="3.30.565.10">
    <property type="entry name" value="Histidine kinase-like ATPase, C-terminal domain"/>
    <property type="match status" value="1"/>
</dbReference>
<name>A0A399JAQ5_9MICC</name>
<reference evidence="1 2" key="1">
    <citation type="submission" date="2018-07" db="EMBL/GenBank/DDBJ databases">
        <title>Arthrobacter sp. nov., isolated from raw cow's milk with high bacterial count.</title>
        <authorList>
            <person name="Hahne J."/>
            <person name="Isele D."/>
            <person name="Lipski A."/>
        </authorList>
    </citation>
    <scope>NUCLEOTIDE SEQUENCE [LARGE SCALE GENOMIC DNA]</scope>
    <source>
        <strain evidence="1 2">JZ R-35</strain>
    </source>
</reference>
<keyword evidence="1" id="KW-0067">ATP-binding</keyword>
<dbReference type="RefSeq" id="WP_119424198.1">
    <property type="nucleotide sequence ID" value="NZ_QQXK01000009.1"/>
</dbReference>